<dbReference type="PANTHER" id="PTHR30143">
    <property type="entry name" value="ACID HYDRATASE"/>
    <property type="match status" value="1"/>
</dbReference>
<dbReference type="InterPro" id="IPR050772">
    <property type="entry name" value="Hydratase-Decarb/MhpD_sf"/>
</dbReference>
<name>A0A381PAX2_9ZZZZ</name>
<dbReference type="Pfam" id="PF01557">
    <property type="entry name" value="FAA_hydrolase"/>
    <property type="match status" value="1"/>
</dbReference>
<evidence type="ECO:0000313" key="3">
    <source>
        <dbReference type="EMBL" id="SUZ64125.1"/>
    </source>
</evidence>
<accession>A0A381PAX2</accession>
<gene>
    <name evidence="3" type="ORF">METZ01_LOCUS16979</name>
</gene>
<dbReference type="Gene3D" id="3.90.850.10">
    <property type="entry name" value="Fumarylacetoacetase-like, C-terminal domain"/>
    <property type="match status" value="1"/>
</dbReference>
<dbReference type="GO" id="GO:0005737">
    <property type="term" value="C:cytoplasm"/>
    <property type="evidence" value="ECO:0007669"/>
    <property type="project" value="TreeGrafter"/>
</dbReference>
<keyword evidence="1" id="KW-0456">Lyase</keyword>
<organism evidence="3">
    <name type="scientific">marine metagenome</name>
    <dbReference type="NCBI Taxonomy" id="408172"/>
    <lineage>
        <taxon>unclassified sequences</taxon>
        <taxon>metagenomes</taxon>
        <taxon>ecological metagenomes</taxon>
    </lineage>
</organism>
<dbReference type="EMBL" id="UINC01000928">
    <property type="protein sequence ID" value="SUZ64125.1"/>
    <property type="molecule type" value="Genomic_DNA"/>
</dbReference>
<evidence type="ECO:0000259" key="2">
    <source>
        <dbReference type="Pfam" id="PF01557"/>
    </source>
</evidence>
<dbReference type="SUPFAM" id="SSF56529">
    <property type="entry name" value="FAH"/>
    <property type="match status" value="1"/>
</dbReference>
<sequence length="242" mass="25324">MDAVTLADAEVPASAALAYEAQEQLIDLIDSPLVGWKVGATGPASQTKLGVKTPIYGPVFQRTLIESGHDVPLSDFHHQPGLESEFAFTIGVTLRPGGAAMNARSAKEIVSTVHTAIELVCSRFDRNFDVDPALLVADGALHAALTVGPGKEPAEVRDLSTHRLRTVVNNQEIATGTGQEVLGDPYESLAWLCNHLNRRQLTLAAGSIVTTGAATGLHTTEVGQILTTDGGTLGSASLNLVA</sequence>
<feature type="domain" description="Fumarylacetoacetase-like C-terminal" evidence="2">
    <location>
        <begin position="58"/>
        <end position="218"/>
    </location>
</feature>
<dbReference type="PANTHER" id="PTHR30143:SF0">
    <property type="entry name" value="2-KETO-4-PENTENOATE HYDRATASE"/>
    <property type="match status" value="1"/>
</dbReference>
<evidence type="ECO:0000256" key="1">
    <source>
        <dbReference type="ARBA" id="ARBA00023239"/>
    </source>
</evidence>
<proteinExistence type="predicted"/>
<dbReference type="InterPro" id="IPR011234">
    <property type="entry name" value="Fumarylacetoacetase-like_C"/>
</dbReference>
<dbReference type="AlphaFoldDB" id="A0A381PAX2"/>
<dbReference type="GO" id="GO:0008684">
    <property type="term" value="F:2-oxopent-4-enoate hydratase activity"/>
    <property type="evidence" value="ECO:0007669"/>
    <property type="project" value="TreeGrafter"/>
</dbReference>
<protein>
    <recommendedName>
        <fullName evidence="2">Fumarylacetoacetase-like C-terminal domain-containing protein</fullName>
    </recommendedName>
</protein>
<dbReference type="InterPro" id="IPR036663">
    <property type="entry name" value="Fumarylacetoacetase_C_sf"/>
</dbReference>
<reference evidence="3" key="1">
    <citation type="submission" date="2018-05" db="EMBL/GenBank/DDBJ databases">
        <authorList>
            <person name="Lanie J.A."/>
            <person name="Ng W.-L."/>
            <person name="Kazmierczak K.M."/>
            <person name="Andrzejewski T.M."/>
            <person name="Davidsen T.M."/>
            <person name="Wayne K.J."/>
            <person name="Tettelin H."/>
            <person name="Glass J.I."/>
            <person name="Rusch D."/>
            <person name="Podicherti R."/>
            <person name="Tsui H.-C.T."/>
            <person name="Winkler M.E."/>
        </authorList>
    </citation>
    <scope>NUCLEOTIDE SEQUENCE</scope>
</reference>